<dbReference type="AlphaFoldDB" id="A0A919E2M1"/>
<evidence type="ECO:0000313" key="2">
    <source>
        <dbReference type="Proteomes" id="UP000641386"/>
    </source>
</evidence>
<sequence>MGGVGRGDGVDLVAGPGGRLAARHRTARLMETGEYLTQLHRFEDFGPALRTRTDHILIDSPTAAPDHAHRGPPGRRGC</sequence>
<protein>
    <submittedName>
        <fullName evidence="1">Uncharacterized protein</fullName>
    </submittedName>
</protein>
<name>A0A919E2M1_9ACTN</name>
<reference evidence="1" key="2">
    <citation type="submission" date="2020-09" db="EMBL/GenBank/DDBJ databases">
        <authorList>
            <person name="Sun Q."/>
            <person name="Ohkuma M."/>
        </authorList>
    </citation>
    <scope>NUCLEOTIDE SEQUENCE</scope>
    <source>
        <strain evidence="1">JCM 3302</strain>
    </source>
</reference>
<comment type="caution">
    <text evidence="1">The sequence shown here is derived from an EMBL/GenBank/DDBJ whole genome shotgun (WGS) entry which is preliminary data.</text>
</comment>
<dbReference type="RefSeq" id="WP_362034822.1">
    <property type="nucleotide sequence ID" value="NZ_JBEYWS010000012.1"/>
</dbReference>
<dbReference type="Proteomes" id="UP000641386">
    <property type="component" value="Unassembled WGS sequence"/>
</dbReference>
<proteinExistence type="predicted"/>
<dbReference type="EMBL" id="BNBC01000064">
    <property type="protein sequence ID" value="GHF13266.1"/>
    <property type="molecule type" value="Genomic_DNA"/>
</dbReference>
<keyword evidence="2" id="KW-1185">Reference proteome</keyword>
<evidence type="ECO:0000313" key="1">
    <source>
        <dbReference type="EMBL" id="GHF13266.1"/>
    </source>
</evidence>
<organism evidence="1 2">
    <name type="scientific">Streptomyces spiralis</name>
    <dbReference type="NCBI Taxonomy" id="66376"/>
    <lineage>
        <taxon>Bacteria</taxon>
        <taxon>Bacillati</taxon>
        <taxon>Actinomycetota</taxon>
        <taxon>Actinomycetes</taxon>
        <taxon>Kitasatosporales</taxon>
        <taxon>Streptomycetaceae</taxon>
        <taxon>Streptomyces</taxon>
    </lineage>
</organism>
<reference evidence="1" key="1">
    <citation type="journal article" date="2014" name="Int. J. Syst. Evol. Microbiol.">
        <title>Complete genome sequence of Corynebacterium casei LMG S-19264T (=DSM 44701T), isolated from a smear-ripened cheese.</title>
        <authorList>
            <consortium name="US DOE Joint Genome Institute (JGI-PGF)"/>
            <person name="Walter F."/>
            <person name="Albersmeier A."/>
            <person name="Kalinowski J."/>
            <person name="Ruckert C."/>
        </authorList>
    </citation>
    <scope>NUCLEOTIDE SEQUENCE</scope>
    <source>
        <strain evidence="1">JCM 3302</strain>
    </source>
</reference>
<accession>A0A919E2M1</accession>
<gene>
    <name evidence="1" type="ORF">GCM10014715_81010</name>
</gene>